<evidence type="ECO:0000313" key="4">
    <source>
        <dbReference type="EMBL" id="UQS24496.1"/>
    </source>
</evidence>
<feature type="domain" description="Flavin reductase like" evidence="3">
    <location>
        <begin position="10"/>
        <end position="152"/>
    </location>
</feature>
<comment type="similarity">
    <text evidence="1">Belongs to the non-flavoprotein flavin reductase family.</text>
</comment>
<dbReference type="PANTHER" id="PTHR30466">
    <property type="entry name" value="FLAVIN REDUCTASE"/>
    <property type="match status" value="1"/>
</dbReference>
<name>A0ABY4NWS3_9PSEU</name>
<dbReference type="InterPro" id="IPR002563">
    <property type="entry name" value="Flavin_Rdtase-like_dom"/>
</dbReference>
<evidence type="ECO:0000256" key="2">
    <source>
        <dbReference type="ARBA" id="ARBA00023002"/>
    </source>
</evidence>
<keyword evidence="2" id="KW-0560">Oxidoreductase</keyword>
<sequence length="161" mass="16759">MQADVVRQLHRTFTTGVTVVTTLDDGRPRGLAVNAFCSVSLDPPTVLVCVQKSSTTHGALLRAGHFAVNILAADQADVVAVFASKAADKFATLSWRPGPHGSPLLDGVAAAAEAEVTERRDAGSHTVFFGRVVEAAATDAPALVYRAGRLFDPSGLVPIPA</sequence>
<dbReference type="Gene3D" id="2.30.110.10">
    <property type="entry name" value="Electron Transport, Fmn-binding Protein, Chain A"/>
    <property type="match status" value="1"/>
</dbReference>
<dbReference type="Pfam" id="PF01613">
    <property type="entry name" value="Flavin_Reduct"/>
    <property type="match status" value="1"/>
</dbReference>
<dbReference type="EMBL" id="CP091196">
    <property type="protein sequence ID" value="UQS24496.1"/>
    <property type="molecule type" value="Genomic_DNA"/>
</dbReference>
<dbReference type="SMART" id="SM00903">
    <property type="entry name" value="Flavin_Reduct"/>
    <property type="match status" value="1"/>
</dbReference>
<dbReference type="Proteomes" id="UP000830158">
    <property type="component" value="Chromosome"/>
</dbReference>
<gene>
    <name evidence="4" type="ORF">L1857_17550</name>
</gene>
<protein>
    <submittedName>
        <fullName evidence="4">Flavin reductase family protein</fullName>
    </submittedName>
</protein>
<dbReference type="PANTHER" id="PTHR30466:SF11">
    <property type="entry name" value="FLAVIN-DEPENDENT MONOOXYGENASE, REDUCTASE SUBUNIT HSAB"/>
    <property type="match status" value="1"/>
</dbReference>
<dbReference type="InterPro" id="IPR050268">
    <property type="entry name" value="NADH-dep_flavin_reductase"/>
</dbReference>
<accession>A0ABY4NWS3</accession>
<dbReference type="InterPro" id="IPR012349">
    <property type="entry name" value="Split_barrel_FMN-bd"/>
</dbReference>
<reference evidence="4" key="1">
    <citation type="submission" date="2022-01" db="EMBL/GenBank/DDBJ databases">
        <title>PSI-footprinting approach for the identification of protein synthesis inhibitor producers.</title>
        <authorList>
            <person name="Handel F."/>
            <person name="Kulik A."/>
            <person name="Wex K.W."/>
            <person name="Berscheid A."/>
            <person name="Saur J.S."/>
            <person name="Winkler A."/>
            <person name="Wibberg D."/>
            <person name="Kalinowski J."/>
            <person name="Broetz-Oesterhelt H."/>
            <person name="Mast Y."/>
        </authorList>
    </citation>
    <scope>NUCLEOTIDE SEQUENCE</scope>
    <source>
        <strain evidence="4">KNN 49.3e</strain>
    </source>
</reference>
<dbReference type="SUPFAM" id="SSF50475">
    <property type="entry name" value="FMN-binding split barrel"/>
    <property type="match status" value="1"/>
</dbReference>
<organism evidence="4 5">
    <name type="scientific">Amycolatopsis thermalba</name>
    <dbReference type="NCBI Taxonomy" id="944492"/>
    <lineage>
        <taxon>Bacteria</taxon>
        <taxon>Bacillati</taxon>
        <taxon>Actinomycetota</taxon>
        <taxon>Actinomycetes</taxon>
        <taxon>Pseudonocardiales</taxon>
        <taxon>Pseudonocardiaceae</taxon>
        <taxon>Amycolatopsis</taxon>
    </lineage>
</organism>
<evidence type="ECO:0000259" key="3">
    <source>
        <dbReference type="SMART" id="SM00903"/>
    </source>
</evidence>
<evidence type="ECO:0000313" key="5">
    <source>
        <dbReference type="Proteomes" id="UP000830158"/>
    </source>
</evidence>
<dbReference type="RefSeq" id="WP_094008344.1">
    <property type="nucleotide sequence ID" value="NZ_CP091196.1"/>
</dbReference>
<keyword evidence="5" id="KW-1185">Reference proteome</keyword>
<proteinExistence type="inferred from homology"/>
<evidence type="ECO:0000256" key="1">
    <source>
        <dbReference type="ARBA" id="ARBA00008898"/>
    </source>
</evidence>